<dbReference type="OMA" id="QFHYSYY"/>
<evidence type="ECO:0000313" key="1">
    <source>
        <dbReference type="EMBL" id="ELA48290.1"/>
    </source>
</evidence>
<dbReference type="InParanoid" id="L2GYW5"/>
<gene>
    <name evidence="1" type="ORF">VCUG_00126</name>
</gene>
<dbReference type="EMBL" id="GL877405">
    <property type="protein sequence ID" value="ELA48290.1"/>
    <property type="molecule type" value="Genomic_DNA"/>
</dbReference>
<name>L2GYW5_VAVCU</name>
<protein>
    <submittedName>
        <fullName evidence="1">Uncharacterized protein</fullName>
    </submittedName>
</protein>
<organism evidence="1 2">
    <name type="scientific">Vavraia culicis (isolate floridensis)</name>
    <name type="common">Microsporidian parasite</name>
    <dbReference type="NCBI Taxonomy" id="948595"/>
    <lineage>
        <taxon>Eukaryota</taxon>
        <taxon>Fungi</taxon>
        <taxon>Fungi incertae sedis</taxon>
        <taxon>Microsporidia</taxon>
        <taxon>Pleistophoridae</taxon>
        <taxon>Vavraia</taxon>
    </lineage>
</organism>
<dbReference type="GeneID" id="19878017"/>
<dbReference type="AlphaFoldDB" id="L2GYW5"/>
<dbReference type="Pfam" id="PF17014">
    <property type="entry name" value="Mad3_BUB1_I_2"/>
    <property type="match status" value="1"/>
</dbReference>
<dbReference type="HOGENOM" id="CLU_1435447_0_0_1"/>
<proteinExistence type="predicted"/>
<dbReference type="RefSeq" id="XP_008073151.1">
    <property type="nucleotide sequence ID" value="XM_008074960.1"/>
</dbReference>
<dbReference type="Proteomes" id="UP000011081">
    <property type="component" value="Unassembled WGS sequence"/>
</dbReference>
<dbReference type="InterPro" id="IPR031522">
    <property type="entry name" value="Mad3_Bub1_I_2"/>
</dbReference>
<dbReference type="OrthoDB" id="10350816at2759"/>
<accession>L2GYW5</accession>
<reference evidence="2" key="1">
    <citation type="submission" date="2011-03" db="EMBL/GenBank/DDBJ databases">
        <title>The genome sequence of Vavraia culicis strain floridensis.</title>
        <authorList>
            <consortium name="The Broad Institute Genome Sequencing Platform"/>
            <person name="Cuomo C."/>
            <person name="Becnel J."/>
            <person name="Sanscrainte N."/>
            <person name="Young S.K."/>
            <person name="Zeng Q."/>
            <person name="Gargeya S."/>
            <person name="Fitzgerald M."/>
            <person name="Haas B."/>
            <person name="Abouelleil A."/>
            <person name="Alvarado L."/>
            <person name="Arachchi H.M."/>
            <person name="Berlin A."/>
            <person name="Chapman S.B."/>
            <person name="Gearin G."/>
            <person name="Goldberg J."/>
            <person name="Griggs A."/>
            <person name="Gujja S."/>
            <person name="Hansen M."/>
            <person name="Heiman D."/>
            <person name="Howarth C."/>
            <person name="Larimer J."/>
            <person name="Lui A."/>
            <person name="MacDonald P.J.P."/>
            <person name="McCowen C."/>
            <person name="Montmayeur A."/>
            <person name="Murphy C."/>
            <person name="Neiman D."/>
            <person name="Pearson M."/>
            <person name="Priest M."/>
            <person name="Roberts A."/>
            <person name="Saif S."/>
            <person name="Shea T."/>
            <person name="Sisk P."/>
            <person name="Stolte C."/>
            <person name="Sykes S."/>
            <person name="Wortman J."/>
            <person name="Nusbaum C."/>
            <person name="Birren B."/>
        </authorList>
    </citation>
    <scope>NUCLEOTIDE SEQUENCE [LARGE SCALE GENOMIC DNA]</scope>
    <source>
        <strain evidence="2">floridensis</strain>
    </source>
</reference>
<sequence length="189" mass="22187">MINKSEDPIEKLTAMIDGADFTRYNEEIEKNPLERHINTPFFRNNALLIQKLDELYRSTGDENVLFLMHAKNISQFHYSYYKNFADYFVKVHNHGAADYILRKGIRMDCYRKQILADMLKGLPATCSVAGENIKKVFRRKSIILFGREWVNRDQNYVFDSVVHFDGQCYGLMERKACDYVKDLGARHTL</sequence>
<evidence type="ECO:0000313" key="2">
    <source>
        <dbReference type="Proteomes" id="UP000011081"/>
    </source>
</evidence>
<keyword evidence="2" id="KW-1185">Reference proteome</keyword>
<dbReference type="VEuPathDB" id="MicrosporidiaDB:VCUG_00126"/>